<keyword evidence="8 11" id="KW-0408">Iron</keyword>
<accession>A0A9Q0FKZ7</accession>
<evidence type="ECO:0000256" key="2">
    <source>
        <dbReference type="ARBA" id="ARBA00010617"/>
    </source>
</evidence>
<comment type="cofactor">
    <cofactor evidence="11">
        <name>heme</name>
        <dbReference type="ChEBI" id="CHEBI:30413"/>
    </cofactor>
</comment>
<evidence type="ECO:0000313" key="15">
    <source>
        <dbReference type="Proteomes" id="UP001141552"/>
    </source>
</evidence>
<dbReference type="InterPro" id="IPR050665">
    <property type="entry name" value="Cytochrome_P450_Monooxygen"/>
</dbReference>
<comment type="subcellular location">
    <subcellularLocation>
        <location evidence="1">Membrane</location>
        <topology evidence="1">Single-pass membrane protein</topology>
    </subcellularLocation>
</comment>
<keyword evidence="4 13" id="KW-0812">Transmembrane</keyword>
<protein>
    <recommendedName>
        <fullName evidence="16">Cytochrome P450</fullName>
    </recommendedName>
</protein>
<evidence type="ECO:0000256" key="11">
    <source>
        <dbReference type="PIRSR" id="PIRSR602401-1"/>
    </source>
</evidence>
<keyword evidence="5 11" id="KW-0479">Metal-binding</keyword>
<reference evidence="14" key="1">
    <citation type="submission" date="2022-02" db="EMBL/GenBank/DDBJ databases">
        <authorList>
            <person name="Henning P.M."/>
            <person name="McCubbin A.G."/>
            <person name="Shore J.S."/>
        </authorList>
    </citation>
    <scope>NUCLEOTIDE SEQUENCE</scope>
    <source>
        <strain evidence="14">F60SS</strain>
        <tissue evidence="14">Leaves</tissue>
    </source>
</reference>
<dbReference type="EMBL" id="JAKUCV010005122">
    <property type="protein sequence ID" value="KAJ4832520.1"/>
    <property type="molecule type" value="Genomic_DNA"/>
</dbReference>
<dbReference type="AlphaFoldDB" id="A0A9Q0FKZ7"/>
<name>A0A9Q0FKZ7_9ROSI</name>
<evidence type="ECO:0000256" key="6">
    <source>
        <dbReference type="ARBA" id="ARBA00022989"/>
    </source>
</evidence>
<evidence type="ECO:0000256" key="12">
    <source>
        <dbReference type="RuleBase" id="RU000461"/>
    </source>
</evidence>
<keyword evidence="10 13" id="KW-0472">Membrane</keyword>
<evidence type="ECO:0000256" key="7">
    <source>
        <dbReference type="ARBA" id="ARBA00023002"/>
    </source>
</evidence>
<evidence type="ECO:0000313" key="14">
    <source>
        <dbReference type="EMBL" id="KAJ4832520.1"/>
    </source>
</evidence>
<reference evidence="14" key="2">
    <citation type="journal article" date="2023" name="Plants (Basel)">
        <title>Annotation of the Turnera subulata (Passifloraceae) Draft Genome Reveals the S-Locus Evolved after the Divergence of Turneroideae from Passifloroideae in a Stepwise Manner.</title>
        <authorList>
            <person name="Henning P.M."/>
            <person name="Roalson E.H."/>
            <person name="Mir W."/>
            <person name="McCubbin A.G."/>
            <person name="Shore J.S."/>
        </authorList>
    </citation>
    <scope>NUCLEOTIDE SEQUENCE</scope>
    <source>
        <strain evidence="14">F60SS</strain>
    </source>
</reference>
<comment type="caution">
    <text evidence="14">The sequence shown here is derived from an EMBL/GenBank/DDBJ whole genome shotgun (WGS) entry which is preliminary data.</text>
</comment>
<dbReference type="GO" id="GO:0004497">
    <property type="term" value="F:monooxygenase activity"/>
    <property type="evidence" value="ECO:0007669"/>
    <property type="project" value="UniProtKB-KW"/>
</dbReference>
<evidence type="ECO:0000256" key="5">
    <source>
        <dbReference type="ARBA" id="ARBA00022723"/>
    </source>
</evidence>
<proteinExistence type="inferred from homology"/>
<dbReference type="GO" id="GO:0020037">
    <property type="term" value="F:heme binding"/>
    <property type="evidence" value="ECO:0007669"/>
    <property type="project" value="InterPro"/>
</dbReference>
<sequence>MEGSLVQAFWCLAIIGMCSLVVRVCAAMWLKPRRIRSTLLKQGIRGPRPSSFFYGNIPEMQKIQSMATEKAQSQSISHDWAHYMFPHLLQWSQQYGPLYMYSTANKQHLYVGRPELIKELHHHKSLDLGKPAYLAKATEPMLGDGILKANGPYWAHQRKVIAPEFFIHKVKHMLGIMEECTIPLITKWEKRVAVGGGVAEVTIDEDLRTLSADIISKACFGSSYSQGKQIFAKLEALRESIFTASFFLGLPNTRFLPTQSNRQKWRLKKEVRTLILELVKGRQESNQSFEKSDHKDLLQTILESAADSEAFQTNRVKDQFIVDNCKNIYFAGSETTSATASWSLMLLALHPEWQERVRAEIVEICGDQLHDCSLDLNKLRQLKTLTMVLQETLRLYGPAIMLTREAFAEIRLGDLTVPKGTNMWVLIPALHRDTENWGPDANEFKPERFTGGISEACKYPQAYIPWGIGSRRCLGETFATLELKVILALVLSKFTFSLSPEYHHSPAFKMALVPKYGVRLLMRRVQSRNMGQSEKA</sequence>
<evidence type="ECO:0000256" key="8">
    <source>
        <dbReference type="ARBA" id="ARBA00023004"/>
    </source>
</evidence>
<comment type="similarity">
    <text evidence="2 12">Belongs to the cytochrome P450 family.</text>
</comment>
<keyword evidence="15" id="KW-1185">Reference proteome</keyword>
<dbReference type="InterPro" id="IPR017972">
    <property type="entry name" value="Cyt_P450_CS"/>
</dbReference>
<dbReference type="GO" id="GO:0016705">
    <property type="term" value="F:oxidoreductase activity, acting on paired donors, with incorporation or reduction of molecular oxygen"/>
    <property type="evidence" value="ECO:0007669"/>
    <property type="project" value="InterPro"/>
</dbReference>
<evidence type="ECO:0000256" key="13">
    <source>
        <dbReference type="SAM" id="Phobius"/>
    </source>
</evidence>
<keyword evidence="9 12" id="KW-0503">Monooxygenase</keyword>
<keyword evidence="7 12" id="KW-0560">Oxidoreductase</keyword>
<dbReference type="InterPro" id="IPR001128">
    <property type="entry name" value="Cyt_P450"/>
</dbReference>
<evidence type="ECO:0000256" key="4">
    <source>
        <dbReference type="ARBA" id="ARBA00022692"/>
    </source>
</evidence>
<evidence type="ECO:0000256" key="10">
    <source>
        <dbReference type="ARBA" id="ARBA00023136"/>
    </source>
</evidence>
<dbReference type="GO" id="GO:0016020">
    <property type="term" value="C:membrane"/>
    <property type="evidence" value="ECO:0007669"/>
    <property type="project" value="UniProtKB-SubCell"/>
</dbReference>
<evidence type="ECO:0000256" key="3">
    <source>
        <dbReference type="ARBA" id="ARBA00022617"/>
    </source>
</evidence>
<dbReference type="OrthoDB" id="1470350at2759"/>
<dbReference type="Proteomes" id="UP001141552">
    <property type="component" value="Unassembled WGS sequence"/>
</dbReference>
<dbReference type="InterPro" id="IPR036396">
    <property type="entry name" value="Cyt_P450_sf"/>
</dbReference>
<dbReference type="Pfam" id="PF00067">
    <property type="entry name" value="p450"/>
    <property type="match status" value="1"/>
</dbReference>
<dbReference type="SUPFAM" id="SSF48264">
    <property type="entry name" value="Cytochrome P450"/>
    <property type="match status" value="1"/>
</dbReference>
<evidence type="ECO:0000256" key="9">
    <source>
        <dbReference type="ARBA" id="ARBA00023033"/>
    </source>
</evidence>
<gene>
    <name evidence="14" type="ORF">Tsubulata_900077</name>
</gene>
<dbReference type="PRINTS" id="PR00385">
    <property type="entry name" value="P450"/>
</dbReference>
<organism evidence="14 15">
    <name type="scientific">Turnera subulata</name>
    <dbReference type="NCBI Taxonomy" id="218843"/>
    <lineage>
        <taxon>Eukaryota</taxon>
        <taxon>Viridiplantae</taxon>
        <taxon>Streptophyta</taxon>
        <taxon>Embryophyta</taxon>
        <taxon>Tracheophyta</taxon>
        <taxon>Spermatophyta</taxon>
        <taxon>Magnoliopsida</taxon>
        <taxon>eudicotyledons</taxon>
        <taxon>Gunneridae</taxon>
        <taxon>Pentapetalae</taxon>
        <taxon>rosids</taxon>
        <taxon>fabids</taxon>
        <taxon>Malpighiales</taxon>
        <taxon>Passifloraceae</taxon>
        <taxon>Turnera</taxon>
    </lineage>
</organism>
<keyword evidence="6 13" id="KW-1133">Transmembrane helix</keyword>
<dbReference type="GO" id="GO:0005506">
    <property type="term" value="F:iron ion binding"/>
    <property type="evidence" value="ECO:0007669"/>
    <property type="project" value="InterPro"/>
</dbReference>
<dbReference type="PRINTS" id="PR00463">
    <property type="entry name" value="EP450I"/>
</dbReference>
<evidence type="ECO:0008006" key="16">
    <source>
        <dbReference type="Google" id="ProtNLM"/>
    </source>
</evidence>
<dbReference type="Gene3D" id="1.10.630.10">
    <property type="entry name" value="Cytochrome P450"/>
    <property type="match status" value="1"/>
</dbReference>
<dbReference type="PANTHER" id="PTHR24282:SF130">
    <property type="entry name" value="CYTOCHROME P450 FAMILY PROTEIN"/>
    <property type="match status" value="1"/>
</dbReference>
<dbReference type="InterPro" id="IPR002401">
    <property type="entry name" value="Cyt_P450_E_grp-I"/>
</dbReference>
<feature type="binding site" description="axial binding residue" evidence="11">
    <location>
        <position position="473"/>
    </location>
    <ligand>
        <name>heme</name>
        <dbReference type="ChEBI" id="CHEBI:30413"/>
    </ligand>
    <ligandPart>
        <name>Fe</name>
        <dbReference type="ChEBI" id="CHEBI:18248"/>
    </ligandPart>
</feature>
<feature type="transmembrane region" description="Helical" evidence="13">
    <location>
        <begin position="6"/>
        <end position="30"/>
    </location>
</feature>
<keyword evidence="3 11" id="KW-0349">Heme</keyword>
<evidence type="ECO:0000256" key="1">
    <source>
        <dbReference type="ARBA" id="ARBA00004167"/>
    </source>
</evidence>
<dbReference type="PANTHER" id="PTHR24282">
    <property type="entry name" value="CYTOCHROME P450 FAMILY MEMBER"/>
    <property type="match status" value="1"/>
</dbReference>
<dbReference type="PROSITE" id="PS00086">
    <property type="entry name" value="CYTOCHROME_P450"/>
    <property type="match status" value="1"/>
</dbReference>